<evidence type="ECO:0000256" key="1">
    <source>
        <dbReference type="SAM" id="MobiDB-lite"/>
    </source>
</evidence>
<evidence type="ECO:0000313" key="3">
    <source>
        <dbReference type="Proteomes" id="UP001271007"/>
    </source>
</evidence>
<proteinExistence type="predicted"/>
<name>A0AAJ0GDK6_9PEZI</name>
<feature type="region of interest" description="Disordered" evidence="1">
    <location>
        <begin position="1"/>
        <end position="168"/>
    </location>
</feature>
<sequence length="168" mass="17554">MGCFASKEAGDNPQGGEQSPEPSGPGRESIELWERSCAQTASASNARHSQHMKLASRPAQVAQPSKDVDRIQSAPKSKRRSSVKASTTQQPGTVGQDDNVSANQTSDKGGDADLVTDGSSDAASTLRGRRTSRLGLSRSEVGPELRGSPAGPRRNSDRTGAAGEKPKQ</sequence>
<feature type="compositionally biased region" description="Polar residues" evidence="1">
    <location>
        <begin position="37"/>
        <end position="47"/>
    </location>
</feature>
<dbReference type="AlphaFoldDB" id="A0AAJ0GDK6"/>
<accession>A0AAJ0GDK6</accession>
<organism evidence="2 3">
    <name type="scientific">Extremus antarcticus</name>
    <dbReference type="NCBI Taxonomy" id="702011"/>
    <lineage>
        <taxon>Eukaryota</taxon>
        <taxon>Fungi</taxon>
        <taxon>Dikarya</taxon>
        <taxon>Ascomycota</taxon>
        <taxon>Pezizomycotina</taxon>
        <taxon>Dothideomycetes</taxon>
        <taxon>Dothideomycetidae</taxon>
        <taxon>Mycosphaerellales</taxon>
        <taxon>Extremaceae</taxon>
        <taxon>Extremus</taxon>
    </lineage>
</organism>
<reference evidence="2" key="1">
    <citation type="submission" date="2023-04" db="EMBL/GenBank/DDBJ databases">
        <title>Black Yeasts Isolated from many extreme environments.</title>
        <authorList>
            <person name="Coleine C."/>
            <person name="Stajich J.E."/>
            <person name="Selbmann L."/>
        </authorList>
    </citation>
    <scope>NUCLEOTIDE SEQUENCE</scope>
    <source>
        <strain evidence="2">CCFEE 5312</strain>
    </source>
</reference>
<feature type="compositionally biased region" description="Polar residues" evidence="1">
    <location>
        <begin position="83"/>
        <end position="107"/>
    </location>
</feature>
<comment type="caution">
    <text evidence="2">The sequence shown here is derived from an EMBL/GenBank/DDBJ whole genome shotgun (WGS) entry which is preliminary data.</text>
</comment>
<keyword evidence="3" id="KW-1185">Reference proteome</keyword>
<dbReference type="Proteomes" id="UP001271007">
    <property type="component" value="Unassembled WGS sequence"/>
</dbReference>
<dbReference type="EMBL" id="JAWDJX010000018">
    <property type="protein sequence ID" value="KAK3052886.1"/>
    <property type="molecule type" value="Genomic_DNA"/>
</dbReference>
<gene>
    <name evidence="2" type="ORF">LTR09_005950</name>
</gene>
<evidence type="ECO:0000313" key="2">
    <source>
        <dbReference type="EMBL" id="KAK3052886.1"/>
    </source>
</evidence>
<feature type="compositionally biased region" description="Low complexity" evidence="1">
    <location>
        <begin position="14"/>
        <end position="26"/>
    </location>
</feature>
<protein>
    <submittedName>
        <fullName evidence="2">Uncharacterized protein</fullName>
    </submittedName>
</protein>